<gene>
    <name evidence="2" type="ORF">R3P38DRAFT_2801747</name>
    <name evidence="3" type="ORF">R3P38DRAFT_2801760</name>
</gene>
<evidence type="ECO:0000256" key="1">
    <source>
        <dbReference type="SAM" id="MobiDB-lite"/>
    </source>
</evidence>
<name>A0AAV9ZVP7_9AGAR</name>
<comment type="caution">
    <text evidence="2">The sequence shown here is derived from an EMBL/GenBank/DDBJ whole genome shotgun (WGS) entry which is preliminary data.</text>
</comment>
<organism evidence="2 4">
    <name type="scientific">Favolaschia claudopus</name>
    <dbReference type="NCBI Taxonomy" id="2862362"/>
    <lineage>
        <taxon>Eukaryota</taxon>
        <taxon>Fungi</taxon>
        <taxon>Dikarya</taxon>
        <taxon>Basidiomycota</taxon>
        <taxon>Agaricomycotina</taxon>
        <taxon>Agaricomycetes</taxon>
        <taxon>Agaricomycetidae</taxon>
        <taxon>Agaricales</taxon>
        <taxon>Marasmiineae</taxon>
        <taxon>Mycenaceae</taxon>
        <taxon>Favolaschia</taxon>
    </lineage>
</organism>
<dbReference type="Proteomes" id="UP001362999">
    <property type="component" value="Unassembled WGS sequence"/>
</dbReference>
<accession>A0AAV9ZVP7</accession>
<feature type="region of interest" description="Disordered" evidence="1">
    <location>
        <begin position="504"/>
        <end position="528"/>
    </location>
</feature>
<protein>
    <submittedName>
        <fullName evidence="2">Uncharacterized protein</fullName>
    </submittedName>
</protein>
<feature type="region of interest" description="Disordered" evidence="1">
    <location>
        <begin position="592"/>
        <end position="613"/>
    </location>
</feature>
<dbReference type="AlphaFoldDB" id="A0AAV9ZVP7"/>
<dbReference type="EMBL" id="JAWWNJ010000106">
    <property type="protein sequence ID" value="KAK6992890.1"/>
    <property type="molecule type" value="Genomic_DNA"/>
</dbReference>
<reference evidence="2 4" key="1">
    <citation type="journal article" date="2024" name="J Genomics">
        <title>Draft genome sequencing and assembly of Favolaschia claudopus CIRM-BRFM 2984 isolated from oak limbs.</title>
        <authorList>
            <person name="Navarro D."/>
            <person name="Drula E."/>
            <person name="Chaduli D."/>
            <person name="Cazenave R."/>
            <person name="Ahrendt S."/>
            <person name="Wang J."/>
            <person name="Lipzen A."/>
            <person name="Daum C."/>
            <person name="Barry K."/>
            <person name="Grigoriev I.V."/>
            <person name="Favel A."/>
            <person name="Rosso M.N."/>
            <person name="Martin F."/>
        </authorList>
    </citation>
    <scope>NUCLEOTIDE SEQUENCE [LARGE SCALE GENOMIC DNA]</scope>
    <source>
        <strain evidence="2 4">CIRM-BRFM 2984</strain>
    </source>
</reference>
<keyword evidence="4" id="KW-1185">Reference proteome</keyword>
<feature type="compositionally biased region" description="Acidic residues" evidence="1">
    <location>
        <begin position="504"/>
        <end position="521"/>
    </location>
</feature>
<evidence type="ECO:0000313" key="4">
    <source>
        <dbReference type="Proteomes" id="UP001362999"/>
    </source>
</evidence>
<dbReference type="EMBL" id="JAWWNJ010000106">
    <property type="protein sequence ID" value="KAK6992903.1"/>
    <property type="molecule type" value="Genomic_DNA"/>
</dbReference>
<sequence>MALKRALIGRYHRRLELARRSLWEWIVVPNWCLKRAGSRRWLNTGAGTRGTGGHRSFLWVGDKGSGARRCEAGADRVEAHAARAARQLRHEHSGLGSSLHRTIEIHGRADACLPPLKHFPVSVTGVGSGGWLSRRVVRKLVGTIDVKKLGAEGRARRTTRASRGRGDLDRIRANVDNDKTMLWPPRRRGIRREARLSSGRNEKVMADDRGKLCGHGNGIRTNVDDGVDAVDMAKRCWGGGIDEAVSVKQGWLGGCRWRSYGRRCGSERDEGVGGNLQERREEKLRKAATFGLHWSIRVTRNQENKELLYIEGPAYNKTTNRRGEFVIEFLKHPKYYIQTEVSDELRGLRRVENAFAVEKHVEVINAAGGRAVSPANRMAFGVTSRYLPSTRRVKMCKYGSSQSGGVEEIERTLRWEGDNDADTDCDEDGNEGDFKKVASDIARTCRTWWIARDSDGARRWFMGMGEGFVMADPDAAGYAQIEQTGMIDVGDVGAVGVGSEVVGDEGEDQASEFNGEWDEDGGEQRGSGRGWDWVECKCRWRRVMAGRMERHMMDRSPRQQATVVAGKRDAKFGSSWSCIELEDGLSKVEAGKGDANRENRMSECRHRHEERHAADGAWTAGKGEMVGGIGGESGKVTSGFLGARGGG</sequence>
<evidence type="ECO:0000313" key="3">
    <source>
        <dbReference type="EMBL" id="KAK6992903.1"/>
    </source>
</evidence>
<evidence type="ECO:0000313" key="2">
    <source>
        <dbReference type="EMBL" id="KAK6992890.1"/>
    </source>
</evidence>
<proteinExistence type="predicted"/>